<name>A0A5A7NY53_STRAF</name>
<dbReference type="EMBL" id="BKCP01000003">
    <property type="protein sequence ID" value="GER25426.1"/>
    <property type="molecule type" value="Genomic_DNA"/>
</dbReference>
<dbReference type="PROSITE" id="PS51375">
    <property type="entry name" value="PPR"/>
    <property type="match status" value="2"/>
</dbReference>
<comment type="similarity">
    <text evidence="1">Belongs to the PPR family. P subfamily.</text>
</comment>
<dbReference type="GO" id="GO:0005739">
    <property type="term" value="C:mitochondrion"/>
    <property type="evidence" value="ECO:0007669"/>
    <property type="project" value="TreeGrafter"/>
</dbReference>
<dbReference type="Pfam" id="PF13812">
    <property type="entry name" value="PPR_3"/>
    <property type="match status" value="1"/>
</dbReference>
<accession>A0A5A7NY53</accession>
<keyword evidence="2" id="KW-0677">Repeat</keyword>
<dbReference type="NCBIfam" id="TIGR00756">
    <property type="entry name" value="PPR"/>
    <property type="match status" value="1"/>
</dbReference>
<dbReference type="Pfam" id="PF01535">
    <property type="entry name" value="PPR"/>
    <property type="match status" value="2"/>
</dbReference>
<evidence type="ECO:0000256" key="2">
    <source>
        <dbReference type="ARBA" id="ARBA00022737"/>
    </source>
</evidence>
<dbReference type="AlphaFoldDB" id="A0A5A7NY53"/>
<evidence type="ECO:0000313" key="5">
    <source>
        <dbReference type="Proteomes" id="UP000325081"/>
    </source>
</evidence>
<reference evidence="5" key="1">
    <citation type="journal article" date="2019" name="Curr. Biol.">
        <title>Genome Sequence of Striga asiatica Provides Insight into the Evolution of Plant Parasitism.</title>
        <authorList>
            <person name="Yoshida S."/>
            <person name="Kim S."/>
            <person name="Wafula E.K."/>
            <person name="Tanskanen J."/>
            <person name="Kim Y.M."/>
            <person name="Honaas L."/>
            <person name="Yang Z."/>
            <person name="Spallek T."/>
            <person name="Conn C.E."/>
            <person name="Ichihashi Y."/>
            <person name="Cheong K."/>
            <person name="Cui S."/>
            <person name="Der J.P."/>
            <person name="Gundlach H."/>
            <person name="Jiao Y."/>
            <person name="Hori C."/>
            <person name="Ishida J.K."/>
            <person name="Kasahara H."/>
            <person name="Kiba T."/>
            <person name="Kim M.S."/>
            <person name="Koo N."/>
            <person name="Laohavisit A."/>
            <person name="Lee Y.H."/>
            <person name="Lumba S."/>
            <person name="McCourt P."/>
            <person name="Mortimer J.C."/>
            <person name="Mutuku J.M."/>
            <person name="Nomura T."/>
            <person name="Sasaki-Sekimoto Y."/>
            <person name="Seto Y."/>
            <person name="Wang Y."/>
            <person name="Wakatake T."/>
            <person name="Sakakibara H."/>
            <person name="Demura T."/>
            <person name="Yamaguchi S."/>
            <person name="Yoneyama K."/>
            <person name="Manabe R.I."/>
            <person name="Nelson D.C."/>
            <person name="Schulman A.H."/>
            <person name="Timko M.P."/>
            <person name="dePamphilis C.W."/>
            <person name="Choi D."/>
            <person name="Shirasu K."/>
        </authorList>
    </citation>
    <scope>NUCLEOTIDE SEQUENCE [LARGE SCALE GENOMIC DNA]</scope>
    <source>
        <strain evidence="5">cv. UVA1</strain>
    </source>
</reference>
<sequence length="429" mass="48979">MASIGQAFRSLIRTRIISTRLYYTMSKENKKASLYARISPLGNPGVNVTSELDKWVESGNKVGFSELQRIVFDFRKRRRYTHALQVSEWMRNRDTFEFTTVHHAIQLDLIGVVHGITQAENYFNSLSEQIKNEKVYGALLHCYARKRQTEKALSHLNSMIEKGIALSSPAFNDIMGIYLNTGENEKVPEILKQMKESGIQPNNLSYRLCINSYGVRSDIEGMENILDEMESDSKIVMDWKTYAAVANFYIKASLESKANVVLKKAEGRVDYKDGVAYNSLISLHARLGNKDDVLRLWCLEKKACKRYLNQDYTNMLESLVKLGEFDEAEKVLSCWESSGNQIDLRVPIVLFFGYIEKGLCEKAEILLNQLVKIGKGTLPDMWGRVVEGYLEKGEVDNAVNALKVARSVHDASDFSKLEKMISDYRERNK</sequence>
<dbReference type="InterPro" id="IPR002885">
    <property type="entry name" value="PPR_rpt"/>
</dbReference>
<dbReference type="PANTHER" id="PTHR45717:SF20">
    <property type="entry name" value="OS07G0598500 PROTEIN"/>
    <property type="match status" value="1"/>
</dbReference>
<proteinExistence type="inferred from homology"/>
<evidence type="ECO:0000313" key="4">
    <source>
        <dbReference type="EMBL" id="GER25426.1"/>
    </source>
</evidence>
<keyword evidence="5" id="KW-1185">Reference proteome</keyword>
<dbReference type="Gene3D" id="1.25.40.10">
    <property type="entry name" value="Tetratricopeptide repeat domain"/>
    <property type="match status" value="3"/>
</dbReference>
<dbReference type="OrthoDB" id="429961at2759"/>
<organism evidence="4 5">
    <name type="scientific">Striga asiatica</name>
    <name type="common">Asiatic witchweed</name>
    <name type="synonym">Buchnera asiatica</name>
    <dbReference type="NCBI Taxonomy" id="4170"/>
    <lineage>
        <taxon>Eukaryota</taxon>
        <taxon>Viridiplantae</taxon>
        <taxon>Streptophyta</taxon>
        <taxon>Embryophyta</taxon>
        <taxon>Tracheophyta</taxon>
        <taxon>Spermatophyta</taxon>
        <taxon>Magnoliopsida</taxon>
        <taxon>eudicotyledons</taxon>
        <taxon>Gunneridae</taxon>
        <taxon>Pentapetalae</taxon>
        <taxon>asterids</taxon>
        <taxon>lamiids</taxon>
        <taxon>Lamiales</taxon>
        <taxon>Orobanchaceae</taxon>
        <taxon>Buchnereae</taxon>
        <taxon>Striga</taxon>
    </lineage>
</organism>
<dbReference type="SUPFAM" id="SSF48452">
    <property type="entry name" value="TPR-like"/>
    <property type="match status" value="1"/>
</dbReference>
<dbReference type="InterPro" id="IPR011990">
    <property type="entry name" value="TPR-like_helical_dom_sf"/>
</dbReference>
<feature type="repeat" description="PPR" evidence="3">
    <location>
        <begin position="132"/>
        <end position="166"/>
    </location>
</feature>
<dbReference type="PANTHER" id="PTHR45717">
    <property type="entry name" value="OS12G0527900 PROTEIN"/>
    <property type="match status" value="1"/>
</dbReference>
<dbReference type="Proteomes" id="UP000325081">
    <property type="component" value="Unassembled WGS sequence"/>
</dbReference>
<protein>
    <submittedName>
        <fullName evidence="4">Pentatricopeptide repeat-containing family protein</fullName>
    </submittedName>
</protein>
<comment type="caution">
    <text evidence="4">The sequence shown here is derived from an EMBL/GenBank/DDBJ whole genome shotgun (WGS) entry which is preliminary data.</text>
</comment>
<dbReference type="GO" id="GO:0003729">
    <property type="term" value="F:mRNA binding"/>
    <property type="evidence" value="ECO:0007669"/>
    <property type="project" value="UniProtKB-ARBA"/>
</dbReference>
<gene>
    <name evidence="4" type="ORF">STAS_01001</name>
</gene>
<feature type="repeat" description="PPR" evidence="3">
    <location>
        <begin position="167"/>
        <end position="201"/>
    </location>
</feature>
<evidence type="ECO:0000256" key="1">
    <source>
        <dbReference type="ARBA" id="ARBA00007626"/>
    </source>
</evidence>
<evidence type="ECO:0000256" key="3">
    <source>
        <dbReference type="PROSITE-ProRule" id="PRU00708"/>
    </source>
</evidence>